<organism evidence="1 2">
    <name type="scientific">Paenibacillus popilliae ATCC 14706</name>
    <dbReference type="NCBI Taxonomy" id="1212764"/>
    <lineage>
        <taxon>Bacteria</taxon>
        <taxon>Bacillati</taxon>
        <taxon>Bacillota</taxon>
        <taxon>Bacilli</taxon>
        <taxon>Bacillales</taxon>
        <taxon>Paenibacillaceae</taxon>
        <taxon>Paenibacillus</taxon>
    </lineage>
</organism>
<sequence>MLNYLDDPSPSNGQVLDEAFQEFYLELRFTTYILSLIRYAAIDFDKKVRKNNDRNALLLDGDVPLTFASASDLLSEVKFTRLEDVVTSPKIRFRSKRFQNYDPKH</sequence>
<dbReference type="AlphaFoldDB" id="M9LNM8"/>
<keyword evidence="2" id="KW-1185">Reference proteome</keyword>
<proteinExistence type="predicted"/>
<comment type="caution">
    <text evidence="1">The sequence shown here is derived from an EMBL/GenBank/DDBJ whole genome shotgun (WGS) entry which is preliminary data.</text>
</comment>
<evidence type="ECO:0000313" key="1">
    <source>
        <dbReference type="EMBL" id="GAC41996.1"/>
    </source>
</evidence>
<gene>
    <name evidence="1" type="ORF">PPOP_1353</name>
</gene>
<name>M9LNM8_PAEPP</name>
<dbReference type="RefSeq" id="WP_006285382.1">
    <property type="nucleotide sequence ID" value="NZ_BALG01000064.1"/>
</dbReference>
<reference evidence="1 2" key="1">
    <citation type="submission" date="2012-10" db="EMBL/GenBank/DDBJ databases">
        <title>Draft Genome Sequence of Paenibacillus popilliae ATCC 14706T.</title>
        <authorList>
            <person name="Iiyama K."/>
            <person name="Mori K."/>
            <person name="Mon H."/>
            <person name="Chieda Y."/>
            <person name="Lee J.M."/>
            <person name="Kusakabe T."/>
            <person name="Tashiro K."/>
            <person name="Asano S."/>
            <person name="Yasunaga-Aoki C."/>
            <person name="Shimizu S."/>
        </authorList>
    </citation>
    <scope>NUCLEOTIDE SEQUENCE [LARGE SCALE GENOMIC DNA]</scope>
    <source>
        <strain evidence="1 2">ATCC 14706</strain>
    </source>
</reference>
<accession>M9LNM8</accession>
<dbReference type="EMBL" id="BALG01000064">
    <property type="protein sequence ID" value="GAC41996.1"/>
    <property type="molecule type" value="Genomic_DNA"/>
</dbReference>
<dbReference type="OrthoDB" id="2942336at2"/>
<protein>
    <submittedName>
        <fullName evidence="1">Uncharacterized protein</fullName>
    </submittedName>
</protein>
<dbReference type="Proteomes" id="UP000029453">
    <property type="component" value="Unassembled WGS sequence"/>
</dbReference>
<evidence type="ECO:0000313" key="2">
    <source>
        <dbReference type="Proteomes" id="UP000029453"/>
    </source>
</evidence>